<dbReference type="RefSeq" id="XP_060290140.1">
    <property type="nucleotide sequence ID" value="XM_060440580.1"/>
</dbReference>
<organism evidence="2 3">
    <name type="scientific">Lasiosphaeria miniovina</name>
    <dbReference type="NCBI Taxonomy" id="1954250"/>
    <lineage>
        <taxon>Eukaryota</taxon>
        <taxon>Fungi</taxon>
        <taxon>Dikarya</taxon>
        <taxon>Ascomycota</taxon>
        <taxon>Pezizomycotina</taxon>
        <taxon>Sordariomycetes</taxon>
        <taxon>Sordariomycetidae</taxon>
        <taxon>Sordariales</taxon>
        <taxon>Lasiosphaeriaceae</taxon>
        <taxon>Lasiosphaeria</taxon>
    </lineage>
</organism>
<dbReference type="GeneID" id="85323850"/>
<feature type="coiled-coil region" evidence="1">
    <location>
        <begin position="104"/>
        <end position="145"/>
    </location>
</feature>
<dbReference type="Proteomes" id="UP001172101">
    <property type="component" value="Unassembled WGS sequence"/>
</dbReference>
<proteinExistence type="predicted"/>
<dbReference type="SUPFAM" id="SSF57997">
    <property type="entry name" value="Tropomyosin"/>
    <property type="match status" value="1"/>
</dbReference>
<dbReference type="AlphaFoldDB" id="A0AA40DJ62"/>
<accession>A0AA40DJ62</accession>
<protein>
    <submittedName>
        <fullName evidence="2">Uncharacterized protein</fullName>
    </submittedName>
</protein>
<dbReference type="EMBL" id="JAUIRO010000008">
    <property type="protein sequence ID" value="KAK0703281.1"/>
    <property type="molecule type" value="Genomic_DNA"/>
</dbReference>
<keyword evidence="1" id="KW-0175">Coiled coil</keyword>
<keyword evidence="3" id="KW-1185">Reference proteome</keyword>
<evidence type="ECO:0000256" key="1">
    <source>
        <dbReference type="SAM" id="Coils"/>
    </source>
</evidence>
<evidence type="ECO:0000313" key="3">
    <source>
        <dbReference type="Proteomes" id="UP001172101"/>
    </source>
</evidence>
<sequence length="160" mass="18113">MAKPATTRVKDALKQCDKYGREDWSDRDASANSVSTTASAAADIAWPQMEHVKAVYILCKGKPRDIYIEALEGAKLENMIKGDASGLNSSESDIEIVKPPMKKKKVVEDELDDQDKRIAILEQKIKELESKLNKQNNLIKAILQKLTTLDERDQRLYRHD</sequence>
<name>A0AA40DJ62_9PEZI</name>
<evidence type="ECO:0000313" key="2">
    <source>
        <dbReference type="EMBL" id="KAK0703281.1"/>
    </source>
</evidence>
<gene>
    <name evidence="2" type="ORF">B0T26DRAFT_680980</name>
</gene>
<comment type="caution">
    <text evidence="2">The sequence shown here is derived from an EMBL/GenBank/DDBJ whole genome shotgun (WGS) entry which is preliminary data.</text>
</comment>
<reference evidence="2" key="1">
    <citation type="submission" date="2023-06" db="EMBL/GenBank/DDBJ databases">
        <title>Genome-scale phylogeny and comparative genomics of the fungal order Sordariales.</title>
        <authorList>
            <consortium name="Lawrence Berkeley National Laboratory"/>
            <person name="Hensen N."/>
            <person name="Bonometti L."/>
            <person name="Westerberg I."/>
            <person name="Brannstrom I.O."/>
            <person name="Guillou S."/>
            <person name="Cros-Aarteil S."/>
            <person name="Calhoun S."/>
            <person name="Haridas S."/>
            <person name="Kuo A."/>
            <person name="Mondo S."/>
            <person name="Pangilinan J."/>
            <person name="Riley R."/>
            <person name="LaButti K."/>
            <person name="Andreopoulos B."/>
            <person name="Lipzen A."/>
            <person name="Chen C."/>
            <person name="Yanf M."/>
            <person name="Daum C."/>
            <person name="Ng V."/>
            <person name="Clum A."/>
            <person name="Steindorff A."/>
            <person name="Ohm R."/>
            <person name="Martin F."/>
            <person name="Silar P."/>
            <person name="Natvig D."/>
            <person name="Lalanne C."/>
            <person name="Gautier V."/>
            <person name="Ament-velasquez S.L."/>
            <person name="Kruys A."/>
            <person name="Hutchinson M.I."/>
            <person name="Powell A.J."/>
            <person name="Barry K."/>
            <person name="Miller A.N."/>
            <person name="Grigoriev I.V."/>
            <person name="Debuchy R."/>
            <person name="Gladieux P."/>
            <person name="Thoren M.H."/>
            <person name="Johannesson H."/>
        </authorList>
    </citation>
    <scope>NUCLEOTIDE SEQUENCE</scope>
    <source>
        <strain evidence="2">SMH2392-1A</strain>
    </source>
</reference>